<reference evidence="2" key="1">
    <citation type="journal article" date="2014" name="Int. J. Syst. Evol. Microbiol.">
        <title>Complete genome sequence of Corynebacterium casei LMG S-19264T (=DSM 44701T), isolated from a smear-ripened cheese.</title>
        <authorList>
            <consortium name="US DOE Joint Genome Institute (JGI-PGF)"/>
            <person name="Walter F."/>
            <person name="Albersmeier A."/>
            <person name="Kalinowski J."/>
            <person name="Ruckert C."/>
        </authorList>
    </citation>
    <scope>NUCLEOTIDE SEQUENCE</scope>
    <source>
        <strain evidence="2">CGMCC 1.12726</strain>
    </source>
</reference>
<accession>A0A917FK44</accession>
<organism evidence="2 3">
    <name type="scientific">Arenimonas maotaiensis</name>
    <dbReference type="NCBI Taxonomy" id="1446479"/>
    <lineage>
        <taxon>Bacteria</taxon>
        <taxon>Pseudomonadati</taxon>
        <taxon>Pseudomonadota</taxon>
        <taxon>Gammaproteobacteria</taxon>
        <taxon>Lysobacterales</taxon>
        <taxon>Lysobacteraceae</taxon>
        <taxon>Arenimonas</taxon>
    </lineage>
</organism>
<evidence type="ECO:0000313" key="3">
    <source>
        <dbReference type="Proteomes" id="UP000632858"/>
    </source>
</evidence>
<protein>
    <submittedName>
        <fullName evidence="2">Uncharacterized protein</fullName>
    </submittedName>
</protein>
<dbReference type="Proteomes" id="UP000632858">
    <property type="component" value="Unassembled WGS sequence"/>
</dbReference>
<feature type="signal peptide" evidence="1">
    <location>
        <begin position="1"/>
        <end position="19"/>
    </location>
</feature>
<proteinExistence type="predicted"/>
<dbReference type="EMBL" id="BMFO01000002">
    <property type="protein sequence ID" value="GGF89917.1"/>
    <property type="molecule type" value="Genomic_DNA"/>
</dbReference>
<sequence>MKSHLIAAALLAFGTSALAQDAVPAPAAAPAAEAPLKYSNKWRIKFRGEAKSDGVLVFRMTQKGREPVQVSITVKDGTNDDNIADLAEDALQKAFPRDFNIEVDDGEDLLVKLAFWEGRSSLQLVGNDVRGLKIRIVRE</sequence>
<keyword evidence="3" id="KW-1185">Reference proteome</keyword>
<comment type="caution">
    <text evidence="2">The sequence shown here is derived from an EMBL/GenBank/DDBJ whole genome shotgun (WGS) entry which is preliminary data.</text>
</comment>
<evidence type="ECO:0000256" key="1">
    <source>
        <dbReference type="SAM" id="SignalP"/>
    </source>
</evidence>
<feature type="chain" id="PRO_5038123217" evidence="1">
    <location>
        <begin position="20"/>
        <end position="139"/>
    </location>
</feature>
<gene>
    <name evidence="2" type="ORF">GCM10010960_09680</name>
</gene>
<name>A0A917FK44_9GAMM</name>
<reference evidence="2" key="2">
    <citation type="submission" date="2020-09" db="EMBL/GenBank/DDBJ databases">
        <authorList>
            <person name="Sun Q."/>
            <person name="Zhou Y."/>
        </authorList>
    </citation>
    <scope>NUCLEOTIDE SEQUENCE</scope>
    <source>
        <strain evidence="2">CGMCC 1.12726</strain>
    </source>
</reference>
<evidence type="ECO:0000313" key="2">
    <source>
        <dbReference type="EMBL" id="GGF89917.1"/>
    </source>
</evidence>
<dbReference type="AlphaFoldDB" id="A0A917FK44"/>
<keyword evidence="1" id="KW-0732">Signal</keyword>